<dbReference type="GO" id="GO:0030687">
    <property type="term" value="C:preribosome, large subunit precursor"/>
    <property type="evidence" value="ECO:0007669"/>
    <property type="project" value="TreeGrafter"/>
</dbReference>
<dbReference type="SUPFAM" id="SSF50978">
    <property type="entry name" value="WD40 repeat-like"/>
    <property type="match status" value="1"/>
</dbReference>
<evidence type="ECO:0000313" key="11">
    <source>
        <dbReference type="Proteomes" id="UP000887568"/>
    </source>
</evidence>
<dbReference type="InterPro" id="IPR001680">
    <property type="entry name" value="WD40_rpt"/>
</dbReference>
<protein>
    <recommendedName>
        <fullName evidence="8">WD repeat-containing protein 74</fullName>
    </recommendedName>
</protein>
<dbReference type="GO" id="GO:0005730">
    <property type="term" value="C:nucleolus"/>
    <property type="evidence" value="ECO:0007669"/>
    <property type="project" value="UniProtKB-SubCell"/>
</dbReference>
<proteinExistence type="predicted"/>
<comment type="subcellular location">
    <subcellularLocation>
        <location evidence="1">Nucleus</location>
        <location evidence="1">Nucleolus</location>
    </subcellularLocation>
</comment>
<dbReference type="AlphaFoldDB" id="A0A914B5K1"/>
<dbReference type="SMART" id="SM00320">
    <property type="entry name" value="WD40"/>
    <property type="match status" value="5"/>
</dbReference>
<keyword evidence="3" id="KW-0597">Phosphoprotein</keyword>
<dbReference type="PANTHER" id="PTHR16038:SF4">
    <property type="entry name" value="WD REPEAT-CONTAINING PROTEIN 74"/>
    <property type="match status" value="1"/>
</dbReference>
<dbReference type="InterPro" id="IPR037379">
    <property type="entry name" value="WDR74/Nsa1"/>
</dbReference>
<evidence type="ECO:0000256" key="5">
    <source>
        <dbReference type="ARBA" id="ARBA00022737"/>
    </source>
</evidence>
<accession>A0A914B5K1</accession>
<dbReference type="FunFam" id="2.130.10.10:FF:000287">
    <property type="entry name" value="WD repeat-containing protein 74"/>
    <property type="match status" value="1"/>
</dbReference>
<dbReference type="RefSeq" id="XP_038071521.1">
    <property type="nucleotide sequence ID" value="XM_038215593.1"/>
</dbReference>
<evidence type="ECO:0000256" key="1">
    <source>
        <dbReference type="ARBA" id="ARBA00004604"/>
    </source>
</evidence>
<sequence>MAALMNNVWLGTETGILKGVNVCKKIATNYCDLKKLDKEKEVTAMCWATEEEQQVLTGLRNGTVQTFDLEKGEFTDQQDCSGAEGVFRGLATHGDAVITCVESGLLKVWRGSDKESTEIKVGPNVRRMRQNPAKRNLVATGGNENDLKVWDLQDPEKPIFRAKNVRNDFLELRVPVCVNDMHFIPDSSKIVTCTGFHHVRLYDPSTPRRRPVLSVEFDEYPLMAMGITQGGNSVIVGNTHGAMAHIDLRKGQVLRAFKGFAGSIRSIECHPSLPLVASCGLDRFLRIHHIPSGTLDNKIYLKSRLNCLMFSSASFDTVDPEEILKAKERPAGPVDEEAENIWRQMEEVTEGSTKVKRMVSEVSTRSTTKRKAPAET</sequence>
<dbReference type="Proteomes" id="UP000887568">
    <property type="component" value="Unplaced"/>
</dbReference>
<evidence type="ECO:0000256" key="9">
    <source>
        <dbReference type="SAM" id="MobiDB-lite"/>
    </source>
</evidence>
<reference evidence="10" key="1">
    <citation type="submission" date="2022-11" db="UniProtKB">
        <authorList>
            <consortium name="EnsemblMetazoa"/>
        </authorList>
    </citation>
    <scope>IDENTIFICATION</scope>
</reference>
<dbReference type="CDD" id="cd22857">
    <property type="entry name" value="WDR74"/>
    <property type="match status" value="1"/>
</dbReference>
<evidence type="ECO:0000256" key="7">
    <source>
        <dbReference type="ARBA" id="ARBA00065913"/>
    </source>
</evidence>
<evidence type="ECO:0000256" key="2">
    <source>
        <dbReference type="ARBA" id="ARBA00022481"/>
    </source>
</evidence>
<evidence type="ECO:0000256" key="3">
    <source>
        <dbReference type="ARBA" id="ARBA00022553"/>
    </source>
</evidence>
<name>A0A914B5K1_PATMI</name>
<dbReference type="FunFam" id="2.130.10.10:FF:000214">
    <property type="entry name" value="WD repeat-containing protein 74"/>
    <property type="match status" value="1"/>
</dbReference>
<keyword evidence="6" id="KW-0539">Nucleus</keyword>
<dbReference type="PANTHER" id="PTHR16038">
    <property type="entry name" value="NOP SEVEN ASSOCIATED PROTEIN 1"/>
    <property type="match status" value="1"/>
</dbReference>
<dbReference type="GeneID" id="119740328"/>
<dbReference type="InterPro" id="IPR015943">
    <property type="entry name" value="WD40/YVTN_repeat-like_dom_sf"/>
</dbReference>
<dbReference type="OMA" id="KNVCRMR"/>
<feature type="compositionally biased region" description="Basic residues" evidence="9">
    <location>
        <begin position="367"/>
        <end position="376"/>
    </location>
</feature>
<dbReference type="CTD" id="54663"/>
<evidence type="ECO:0000256" key="4">
    <source>
        <dbReference type="ARBA" id="ARBA00022574"/>
    </source>
</evidence>
<evidence type="ECO:0000256" key="6">
    <source>
        <dbReference type="ARBA" id="ARBA00023242"/>
    </source>
</evidence>
<dbReference type="InterPro" id="IPR036322">
    <property type="entry name" value="WD40_repeat_dom_sf"/>
</dbReference>
<keyword evidence="11" id="KW-1185">Reference proteome</keyword>
<keyword evidence="5" id="KW-0677">Repeat</keyword>
<dbReference type="Pfam" id="PF00400">
    <property type="entry name" value="WD40"/>
    <property type="match status" value="1"/>
</dbReference>
<dbReference type="Gene3D" id="2.130.10.10">
    <property type="entry name" value="YVTN repeat-like/Quinoprotein amine dehydrogenase"/>
    <property type="match status" value="2"/>
</dbReference>
<dbReference type="GO" id="GO:0042273">
    <property type="term" value="P:ribosomal large subunit biogenesis"/>
    <property type="evidence" value="ECO:0007669"/>
    <property type="project" value="InterPro"/>
</dbReference>
<dbReference type="EnsemblMetazoa" id="XM_038215593.1">
    <property type="protein sequence ID" value="XP_038071521.1"/>
    <property type="gene ID" value="LOC119740328"/>
</dbReference>
<feature type="region of interest" description="Disordered" evidence="9">
    <location>
        <begin position="353"/>
        <end position="376"/>
    </location>
</feature>
<keyword evidence="4" id="KW-0853">WD repeat</keyword>
<dbReference type="GO" id="GO:0016070">
    <property type="term" value="P:RNA metabolic process"/>
    <property type="evidence" value="ECO:0007669"/>
    <property type="project" value="UniProtKB-ARBA"/>
</dbReference>
<dbReference type="OrthoDB" id="18388at2759"/>
<organism evidence="10 11">
    <name type="scientific">Patiria miniata</name>
    <name type="common">Bat star</name>
    <name type="synonym">Asterina miniata</name>
    <dbReference type="NCBI Taxonomy" id="46514"/>
    <lineage>
        <taxon>Eukaryota</taxon>
        <taxon>Metazoa</taxon>
        <taxon>Echinodermata</taxon>
        <taxon>Eleutherozoa</taxon>
        <taxon>Asterozoa</taxon>
        <taxon>Asteroidea</taxon>
        <taxon>Valvatacea</taxon>
        <taxon>Valvatida</taxon>
        <taxon>Asterinidae</taxon>
        <taxon>Patiria</taxon>
    </lineage>
</organism>
<evidence type="ECO:0000256" key="8">
    <source>
        <dbReference type="ARBA" id="ARBA00070569"/>
    </source>
</evidence>
<keyword evidence="2" id="KW-0488">Methylation</keyword>
<comment type="subunit">
    <text evidence="7">Isoform 1 interacts (through WDR repeats) with NVL; the interaction is independent of RNA or pre-60S ribosome particles. Isoform 2 does not interact with NVL. Interacts with MTREX; the interaction dissociation in a late stage of rRNA synthesis is required for appropriate maturation of pre-60S particles and depends on the ATPase activity of NVL.</text>
</comment>
<evidence type="ECO:0000313" key="10">
    <source>
        <dbReference type="EnsemblMetazoa" id="XP_038071521.1"/>
    </source>
</evidence>